<feature type="region of interest" description="Disordered" evidence="1">
    <location>
        <begin position="196"/>
        <end position="282"/>
    </location>
</feature>
<feature type="compositionally biased region" description="Low complexity" evidence="1">
    <location>
        <begin position="9"/>
        <end position="27"/>
    </location>
</feature>
<dbReference type="Proteomes" id="UP000515123">
    <property type="component" value="Unplaced"/>
</dbReference>
<feature type="region of interest" description="Disordered" evidence="1">
    <location>
        <begin position="156"/>
        <end position="175"/>
    </location>
</feature>
<feature type="non-terminal residue" evidence="3">
    <location>
        <position position="1"/>
    </location>
</feature>
<dbReference type="RefSeq" id="XP_020080191.1">
    <property type="nucleotide sequence ID" value="XM_020224602.1"/>
</dbReference>
<gene>
    <name evidence="3" type="primary">LOC109703875</name>
</gene>
<keyword evidence="2" id="KW-1185">Reference proteome</keyword>
<feature type="compositionally biased region" description="Basic residues" evidence="1">
    <location>
        <begin position="200"/>
        <end position="214"/>
    </location>
</feature>
<organism evidence="2 3">
    <name type="scientific">Ananas comosus</name>
    <name type="common">Pineapple</name>
    <name type="synonym">Ananas ananas</name>
    <dbReference type="NCBI Taxonomy" id="4615"/>
    <lineage>
        <taxon>Eukaryota</taxon>
        <taxon>Viridiplantae</taxon>
        <taxon>Streptophyta</taxon>
        <taxon>Embryophyta</taxon>
        <taxon>Tracheophyta</taxon>
        <taxon>Spermatophyta</taxon>
        <taxon>Magnoliopsida</taxon>
        <taxon>Liliopsida</taxon>
        <taxon>Poales</taxon>
        <taxon>Bromeliaceae</taxon>
        <taxon>Bromelioideae</taxon>
        <taxon>Ananas</taxon>
    </lineage>
</organism>
<feature type="compositionally biased region" description="Low complexity" evidence="1">
    <location>
        <begin position="261"/>
        <end position="282"/>
    </location>
</feature>
<reference evidence="2" key="1">
    <citation type="journal article" date="2015" name="Nat. Genet.">
        <title>The pineapple genome and the evolution of CAM photosynthesis.</title>
        <authorList>
            <person name="Ming R."/>
            <person name="VanBuren R."/>
            <person name="Wai C.M."/>
            <person name="Tang H."/>
            <person name="Schatz M.C."/>
            <person name="Bowers J.E."/>
            <person name="Lyons E."/>
            <person name="Wang M.L."/>
            <person name="Chen J."/>
            <person name="Biggers E."/>
            <person name="Zhang J."/>
            <person name="Huang L."/>
            <person name="Zhang L."/>
            <person name="Miao W."/>
            <person name="Zhang J."/>
            <person name="Ye Z."/>
            <person name="Miao C."/>
            <person name="Lin Z."/>
            <person name="Wang H."/>
            <person name="Zhou H."/>
            <person name="Yim W.C."/>
            <person name="Priest H.D."/>
            <person name="Zheng C."/>
            <person name="Woodhouse M."/>
            <person name="Edger P.P."/>
            <person name="Guyot R."/>
            <person name="Guo H.B."/>
            <person name="Guo H."/>
            <person name="Zheng G."/>
            <person name="Singh R."/>
            <person name="Sharma A."/>
            <person name="Min X."/>
            <person name="Zheng Y."/>
            <person name="Lee H."/>
            <person name="Gurtowski J."/>
            <person name="Sedlazeck F.J."/>
            <person name="Harkess A."/>
            <person name="McKain M.R."/>
            <person name="Liao Z."/>
            <person name="Fang J."/>
            <person name="Liu J."/>
            <person name="Zhang X."/>
            <person name="Zhang Q."/>
            <person name="Hu W."/>
            <person name="Qin Y."/>
            <person name="Wang K."/>
            <person name="Chen L.Y."/>
            <person name="Shirley N."/>
            <person name="Lin Y.R."/>
            <person name="Liu L.Y."/>
            <person name="Hernandez A.G."/>
            <person name="Wright C.L."/>
            <person name="Bulone V."/>
            <person name="Tuskan G.A."/>
            <person name="Heath K."/>
            <person name="Zee F."/>
            <person name="Moore P.H."/>
            <person name="Sunkar R."/>
            <person name="Leebens-Mack J.H."/>
            <person name="Mockler T."/>
            <person name="Bennetzen J.L."/>
            <person name="Freeling M."/>
            <person name="Sankoff D."/>
            <person name="Paterson A.H."/>
            <person name="Zhu X."/>
            <person name="Yang X."/>
            <person name="Smith J.A."/>
            <person name="Cushman J.C."/>
            <person name="Paull R.E."/>
            <person name="Yu Q."/>
        </authorList>
    </citation>
    <scope>NUCLEOTIDE SEQUENCE [LARGE SCALE GENOMIC DNA]</scope>
    <source>
        <strain evidence="2">cv. F153</strain>
    </source>
</reference>
<sequence>PYLRPIHHPSSLPLSLLVPAPSSAPRLDPSRGGLKTSLPPQAASSTLPLPSTSLSLSRLSFSSCERRRELPDSSTFQPSLRLGASLPPFCSAPAIVNHPGRPPTRHDASAHSAAIAAPCASAPTGLPHAPARISRPRANLCRVPRDRVQALDRTVALRAPPGGRNPPPLLDRPVSSPPTVRACMCAFFSAPARGPFPAIRPRRTLTPGRRRRVADRRSASAQPHSRPTLALPQAVRRSRPEHFRSLKSRRALPPGHPPPSRSSSAAAVAATARGTQAGALAG</sequence>
<feature type="region of interest" description="Disordered" evidence="1">
    <location>
        <begin position="1"/>
        <end position="52"/>
    </location>
</feature>
<name>A0A6P5EAH0_ANACO</name>
<dbReference type="AlphaFoldDB" id="A0A6P5EAH0"/>
<evidence type="ECO:0000313" key="3">
    <source>
        <dbReference type="RefSeq" id="XP_020080191.1"/>
    </source>
</evidence>
<evidence type="ECO:0000256" key="1">
    <source>
        <dbReference type="SAM" id="MobiDB-lite"/>
    </source>
</evidence>
<proteinExistence type="predicted"/>
<protein>
    <submittedName>
        <fullName evidence="3">Proline-rich receptor-like protein kinase PERK9</fullName>
    </submittedName>
</protein>
<accession>A0A6P5EAH0</accession>
<evidence type="ECO:0000313" key="2">
    <source>
        <dbReference type="Proteomes" id="UP000515123"/>
    </source>
</evidence>
<reference evidence="3" key="2">
    <citation type="submission" date="2025-08" db="UniProtKB">
        <authorList>
            <consortium name="RefSeq"/>
        </authorList>
    </citation>
    <scope>IDENTIFICATION</scope>
    <source>
        <tissue evidence="3">Leaf</tissue>
    </source>
</reference>
<dbReference type="GeneID" id="109703875"/>